<feature type="transmembrane region" description="Helical" evidence="1">
    <location>
        <begin position="185"/>
        <end position="202"/>
    </location>
</feature>
<reference evidence="3" key="1">
    <citation type="submission" date="2020-09" db="EMBL/GenBank/DDBJ databases">
        <authorList>
            <person name="Kikuchi T."/>
        </authorList>
    </citation>
    <scope>NUCLEOTIDE SEQUENCE</scope>
    <source>
        <strain evidence="3">SH1</strain>
    </source>
</reference>
<keyword evidence="2" id="KW-0732">Signal</keyword>
<dbReference type="EMBL" id="CAJFCW020000006">
    <property type="protein sequence ID" value="CAG9127830.1"/>
    <property type="molecule type" value="Genomic_DNA"/>
</dbReference>
<accession>A0A811LU37</accession>
<keyword evidence="1" id="KW-1133">Transmembrane helix</keyword>
<keyword evidence="4" id="KW-1185">Reference proteome</keyword>
<gene>
    <name evidence="3" type="ORF">BOKJ2_LOCUS14211</name>
</gene>
<evidence type="ECO:0000256" key="1">
    <source>
        <dbReference type="SAM" id="Phobius"/>
    </source>
</evidence>
<keyword evidence="1" id="KW-0472">Membrane</keyword>
<dbReference type="OrthoDB" id="10350077at2759"/>
<dbReference type="Proteomes" id="UP000783686">
    <property type="component" value="Unassembled WGS sequence"/>
</dbReference>
<comment type="caution">
    <text evidence="3">The sequence shown here is derived from an EMBL/GenBank/DDBJ whole genome shotgun (WGS) entry which is preliminary data.</text>
</comment>
<protein>
    <submittedName>
        <fullName evidence="3">Uncharacterized protein</fullName>
    </submittedName>
</protein>
<evidence type="ECO:0000313" key="4">
    <source>
        <dbReference type="Proteomes" id="UP000614601"/>
    </source>
</evidence>
<dbReference type="AlphaFoldDB" id="A0A811LU37"/>
<dbReference type="Proteomes" id="UP000614601">
    <property type="component" value="Unassembled WGS sequence"/>
</dbReference>
<organism evidence="3 4">
    <name type="scientific">Bursaphelenchus okinawaensis</name>
    <dbReference type="NCBI Taxonomy" id="465554"/>
    <lineage>
        <taxon>Eukaryota</taxon>
        <taxon>Metazoa</taxon>
        <taxon>Ecdysozoa</taxon>
        <taxon>Nematoda</taxon>
        <taxon>Chromadorea</taxon>
        <taxon>Rhabditida</taxon>
        <taxon>Tylenchina</taxon>
        <taxon>Tylenchomorpha</taxon>
        <taxon>Aphelenchoidea</taxon>
        <taxon>Aphelenchoididae</taxon>
        <taxon>Bursaphelenchus</taxon>
    </lineage>
</organism>
<proteinExistence type="predicted"/>
<dbReference type="EMBL" id="CAJFDH010000006">
    <property type="protein sequence ID" value="CAD5230589.1"/>
    <property type="molecule type" value="Genomic_DNA"/>
</dbReference>
<feature type="chain" id="PRO_5035595897" evidence="2">
    <location>
        <begin position="21"/>
        <end position="203"/>
    </location>
</feature>
<evidence type="ECO:0000256" key="2">
    <source>
        <dbReference type="SAM" id="SignalP"/>
    </source>
</evidence>
<sequence>MKKALSVFSLWFLLVLDVNCYHFRKLYPELTTLLQSDVSGNADGLNRAQRKLLLVLVNNDEGEEDHFFEAIRDHKVAKRFVDVFETALAESNLSESMRKYLLEIQKSLHTLYSVSKSPTNIDRQLVHSALSNIWNKYDKLSSNEKGLIIKKAPEFLDLNTNGDEWLAKRRPVQIMNQPHSFNSGSSLYCNIIVVLVSMVLFLM</sequence>
<keyword evidence="1" id="KW-0812">Transmembrane</keyword>
<evidence type="ECO:0000313" key="3">
    <source>
        <dbReference type="EMBL" id="CAD5230589.1"/>
    </source>
</evidence>
<name>A0A811LU37_9BILA</name>
<feature type="signal peptide" evidence="2">
    <location>
        <begin position="1"/>
        <end position="20"/>
    </location>
</feature>